<feature type="compositionally biased region" description="Low complexity" evidence="1">
    <location>
        <begin position="350"/>
        <end position="365"/>
    </location>
</feature>
<feature type="compositionally biased region" description="Acidic residues" evidence="1">
    <location>
        <begin position="98"/>
        <end position="112"/>
    </location>
</feature>
<evidence type="ECO:0000313" key="2">
    <source>
        <dbReference type="EMBL" id="KAF2276487.1"/>
    </source>
</evidence>
<dbReference type="EMBL" id="ML986493">
    <property type="protein sequence ID" value="KAF2276487.1"/>
    <property type="molecule type" value="Genomic_DNA"/>
</dbReference>
<proteinExistence type="predicted"/>
<gene>
    <name evidence="2" type="ORF">EI97DRAFT_41350</name>
</gene>
<sequence>MPTLTPSLCGTRGSPPRPLRASIAALRRMNSDAEKNGKDKAGRGERRYLRLGRQDSIALPGEESYLDELDDEESGPSEDGATLDEEEGRRLVGSSLLDWEEEATMLEVEEEEKNAREGSGKDAVAGATEAGSSRQSESRLNSTADGSKEEDSQDIATVGNDKSECLTDAPEQNPPTKPDPNRSSSIWEEGEKFWHSTPPRPPSIPFTLPNKPKNHNYLPLSSSPPSASMSSSPTAKRQRGSTSTGNAIAAPPHSHRPSLGVGNGNVMAMGTPTRRKRAFEVVRDADVDDAGITISPTQVENHSPTCTDNVGSERIFRFSNDDFASRAYEQSPSTRTRRRRTEGQIRNQRHTPTTPTSSPSATSRRLSTHGIHSSSTTAASSSPTRPTTSHRPPLPLASAPSATSSATRYRKRSALAGREVGTPNVVRIRVQPPSGGSGAGGDVGGTPGSLYDAEGFLRG</sequence>
<protein>
    <submittedName>
        <fullName evidence="2">Uncharacterized protein</fullName>
    </submittedName>
</protein>
<evidence type="ECO:0000256" key="1">
    <source>
        <dbReference type="SAM" id="MobiDB-lite"/>
    </source>
</evidence>
<feature type="region of interest" description="Disordered" evidence="1">
    <location>
        <begin position="292"/>
        <end position="459"/>
    </location>
</feature>
<reference evidence="2" key="1">
    <citation type="journal article" date="2020" name="Stud. Mycol.">
        <title>101 Dothideomycetes genomes: a test case for predicting lifestyles and emergence of pathogens.</title>
        <authorList>
            <person name="Haridas S."/>
            <person name="Albert R."/>
            <person name="Binder M."/>
            <person name="Bloem J."/>
            <person name="Labutti K."/>
            <person name="Salamov A."/>
            <person name="Andreopoulos B."/>
            <person name="Baker S."/>
            <person name="Barry K."/>
            <person name="Bills G."/>
            <person name="Bluhm B."/>
            <person name="Cannon C."/>
            <person name="Castanera R."/>
            <person name="Culley D."/>
            <person name="Daum C."/>
            <person name="Ezra D."/>
            <person name="Gonzalez J."/>
            <person name="Henrissat B."/>
            <person name="Kuo A."/>
            <person name="Liang C."/>
            <person name="Lipzen A."/>
            <person name="Lutzoni F."/>
            <person name="Magnuson J."/>
            <person name="Mondo S."/>
            <person name="Nolan M."/>
            <person name="Ohm R."/>
            <person name="Pangilinan J."/>
            <person name="Park H.-J."/>
            <person name="Ramirez L."/>
            <person name="Alfaro M."/>
            <person name="Sun H."/>
            <person name="Tritt A."/>
            <person name="Yoshinaga Y."/>
            <person name="Zwiers L.-H."/>
            <person name="Turgeon B."/>
            <person name="Goodwin S."/>
            <person name="Spatafora J."/>
            <person name="Crous P."/>
            <person name="Grigoriev I."/>
        </authorList>
    </citation>
    <scope>NUCLEOTIDE SEQUENCE</scope>
    <source>
        <strain evidence="2">CBS 379.55</strain>
    </source>
</reference>
<accession>A0A6A6JJ44</accession>
<feature type="compositionally biased region" description="Gly residues" evidence="1">
    <location>
        <begin position="435"/>
        <end position="447"/>
    </location>
</feature>
<dbReference type="RefSeq" id="XP_033654026.1">
    <property type="nucleotide sequence ID" value="XM_033796798.1"/>
</dbReference>
<feature type="compositionally biased region" description="Low complexity" evidence="1">
    <location>
        <begin position="372"/>
        <end position="407"/>
    </location>
</feature>
<dbReference type="Proteomes" id="UP000800097">
    <property type="component" value="Unassembled WGS sequence"/>
</dbReference>
<feature type="region of interest" description="Disordered" evidence="1">
    <location>
        <begin position="27"/>
        <end position="269"/>
    </location>
</feature>
<feature type="compositionally biased region" description="Basic and acidic residues" evidence="1">
    <location>
        <begin position="314"/>
        <end position="324"/>
    </location>
</feature>
<name>A0A6A6JJ44_WESOR</name>
<feature type="compositionally biased region" description="Acidic residues" evidence="1">
    <location>
        <begin position="64"/>
        <end position="86"/>
    </location>
</feature>
<dbReference type="OrthoDB" id="3546893at2759"/>
<dbReference type="GeneID" id="54549973"/>
<evidence type="ECO:0000313" key="3">
    <source>
        <dbReference type="Proteomes" id="UP000800097"/>
    </source>
</evidence>
<organism evidence="2 3">
    <name type="scientific">Westerdykella ornata</name>
    <dbReference type="NCBI Taxonomy" id="318751"/>
    <lineage>
        <taxon>Eukaryota</taxon>
        <taxon>Fungi</taxon>
        <taxon>Dikarya</taxon>
        <taxon>Ascomycota</taxon>
        <taxon>Pezizomycotina</taxon>
        <taxon>Dothideomycetes</taxon>
        <taxon>Pleosporomycetidae</taxon>
        <taxon>Pleosporales</taxon>
        <taxon>Sporormiaceae</taxon>
        <taxon>Westerdykella</taxon>
    </lineage>
</organism>
<feature type="compositionally biased region" description="Polar residues" evidence="1">
    <location>
        <begin position="130"/>
        <end position="145"/>
    </location>
</feature>
<feature type="compositionally biased region" description="Polar residues" evidence="1">
    <location>
        <begin position="294"/>
        <end position="310"/>
    </location>
</feature>
<keyword evidence="3" id="KW-1185">Reference proteome</keyword>
<feature type="compositionally biased region" description="Low complexity" evidence="1">
    <location>
        <begin position="219"/>
        <end position="233"/>
    </location>
</feature>
<feature type="compositionally biased region" description="Basic and acidic residues" evidence="1">
    <location>
        <begin position="29"/>
        <end position="48"/>
    </location>
</feature>
<dbReference type="AlphaFoldDB" id="A0A6A6JJ44"/>